<evidence type="ECO:0008006" key="3">
    <source>
        <dbReference type="Google" id="ProtNLM"/>
    </source>
</evidence>
<gene>
    <name evidence="1" type="ORF">SPSIL_055000</name>
</gene>
<organism evidence="1 2">
    <name type="scientific">Sporomusa silvacetica DSM 10669</name>
    <dbReference type="NCBI Taxonomy" id="1123289"/>
    <lineage>
        <taxon>Bacteria</taxon>
        <taxon>Bacillati</taxon>
        <taxon>Bacillota</taxon>
        <taxon>Negativicutes</taxon>
        <taxon>Selenomonadales</taxon>
        <taxon>Sporomusaceae</taxon>
        <taxon>Sporomusa</taxon>
    </lineage>
</organism>
<proteinExistence type="predicted"/>
<name>A0ABZ3IV72_9FIRM</name>
<dbReference type="Proteomes" id="UP000216752">
    <property type="component" value="Chromosome"/>
</dbReference>
<keyword evidence="2" id="KW-1185">Reference proteome</keyword>
<sequence length="61" mass="7265">MEKLREQALKIEDTRTRLGELVLARGFNMQDADLILLSDEMNRLIVDFEKTKQVCIMRRRL</sequence>
<accession>A0ABZ3IV72</accession>
<reference evidence="1" key="1">
    <citation type="submission" date="2024-05" db="EMBL/GenBank/DDBJ databases">
        <title>Isolation and characterization of Sporomusa carbonis sp. nov., a carboxydotrophic hydrogenogen in the genus of Sporomusa isolated from a charcoal burning pile.</title>
        <authorList>
            <person name="Boeer T."/>
            <person name="Rosenbaum F."/>
            <person name="Eysell L."/>
            <person name="Mueller V."/>
            <person name="Daniel R."/>
            <person name="Poehlein A."/>
        </authorList>
    </citation>
    <scope>NUCLEOTIDE SEQUENCE [LARGE SCALE GENOMIC DNA]</scope>
    <source>
        <strain evidence="1">DSM 10669</strain>
    </source>
</reference>
<protein>
    <recommendedName>
        <fullName evidence="3">Spo0E like sporulation regulatory protein</fullName>
    </recommendedName>
</protein>
<dbReference type="RefSeq" id="WP_094603650.1">
    <property type="nucleotide sequence ID" value="NZ_CP155573.1"/>
</dbReference>
<dbReference type="EMBL" id="CP155573">
    <property type="protein sequence ID" value="XFO69268.1"/>
    <property type="molecule type" value="Genomic_DNA"/>
</dbReference>
<evidence type="ECO:0000313" key="1">
    <source>
        <dbReference type="EMBL" id="XFO69268.1"/>
    </source>
</evidence>
<evidence type="ECO:0000313" key="2">
    <source>
        <dbReference type="Proteomes" id="UP000216752"/>
    </source>
</evidence>